<keyword evidence="1" id="KW-0479">Metal-binding</keyword>
<keyword evidence="5" id="KW-0695">RNA-directed DNA polymerase</keyword>
<protein>
    <submittedName>
        <fullName evidence="5">RNA-directed DNA polymerase from mobile element jockey</fullName>
    </submittedName>
</protein>
<evidence type="ECO:0000313" key="5">
    <source>
        <dbReference type="EMBL" id="TWW54312.1"/>
    </source>
</evidence>
<dbReference type="PROSITE" id="PS00028">
    <property type="entry name" value="ZINC_FINGER_C2H2_1"/>
    <property type="match status" value="1"/>
</dbReference>
<organism evidence="5 6">
    <name type="scientific">Takifugu flavidus</name>
    <name type="common">sansaifugu</name>
    <dbReference type="NCBI Taxonomy" id="433684"/>
    <lineage>
        <taxon>Eukaryota</taxon>
        <taxon>Metazoa</taxon>
        <taxon>Chordata</taxon>
        <taxon>Craniata</taxon>
        <taxon>Vertebrata</taxon>
        <taxon>Euteleostomi</taxon>
        <taxon>Actinopterygii</taxon>
        <taxon>Neopterygii</taxon>
        <taxon>Teleostei</taxon>
        <taxon>Neoteleostei</taxon>
        <taxon>Acanthomorphata</taxon>
        <taxon>Eupercaria</taxon>
        <taxon>Tetraodontiformes</taxon>
        <taxon>Tetradontoidea</taxon>
        <taxon>Tetraodontidae</taxon>
        <taxon>Takifugu</taxon>
    </lineage>
</organism>
<dbReference type="InterPro" id="IPR013087">
    <property type="entry name" value="Znf_C2H2_type"/>
</dbReference>
<dbReference type="InterPro" id="IPR000477">
    <property type="entry name" value="RT_dom"/>
</dbReference>
<accession>A0A5C6MGV7</accession>
<dbReference type="SUPFAM" id="SSF56672">
    <property type="entry name" value="DNA/RNA polymerases"/>
    <property type="match status" value="1"/>
</dbReference>
<evidence type="ECO:0000256" key="1">
    <source>
        <dbReference type="PROSITE-ProRule" id="PRU00042"/>
    </source>
</evidence>
<dbReference type="Gene3D" id="3.60.10.10">
    <property type="entry name" value="Endonuclease/exonuclease/phosphatase"/>
    <property type="match status" value="1"/>
</dbReference>
<keyword evidence="1" id="KW-0862">Zinc</keyword>
<keyword evidence="5" id="KW-0808">Transferase</keyword>
<dbReference type="PROSITE" id="PS50157">
    <property type="entry name" value="ZINC_FINGER_C2H2_2"/>
    <property type="match status" value="1"/>
</dbReference>
<dbReference type="AlphaFoldDB" id="A0A5C6MGV7"/>
<dbReference type="SMART" id="SM00355">
    <property type="entry name" value="ZnF_C2H2"/>
    <property type="match status" value="1"/>
</dbReference>
<keyword evidence="1" id="KW-0863">Zinc-finger</keyword>
<dbReference type="PANTHER" id="PTHR47027">
    <property type="entry name" value="REVERSE TRANSCRIPTASE DOMAIN-CONTAINING PROTEIN"/>
    <property type="match status" value="1"/>
</dbReference>
<dbReference type="PROSITE" id="PS50878">
    <property type="entry name" value="RT_POL"/>
    <property type="match status" value="1"/>
</dbReference>
<feature type="signal peptide" evidence="2">
    <location>
        <begin position="1"/>
        <end position="19"/>
    </location>
</feature>
<evidence type="ECO:0000259" key="3">
    <source>
        <dbReference type="PROSITE" id="PS50157"/>
    </source>
</evidence>
<dbReference type="CDD" id="cd09076">
    <property type="entry name" value="L1-EN"/>
    <property type="match status" value="1"/>
</dbReference>
<dbReference type="InterPro" id="IPR005135">
    <property type="entry name" value="Endo/exonuclease/phosphatase"/>
</dbReference>
<dbReference type="InterPro" id="IPR036691">
    <property type="entry name" value="Endo/exonu/phosph_ase_sf"/>
</dbReference>
<dbReference type="CDD" id="cd01650">
    <property type="entry name" value="RT_nLTR_like"/>
    <property type="match status" value="1"/>
</dbReference>
<dbReference type="Proteomes" id="UP000324091">
    <property type="component" value="Unassembled WGS sequence"/>
</dbReference>
<dbReference type="Pfam" id="PF03372">
    <property type="entry name" value="Exo_endo_phos"/>
    <property type="match status" value="1"/>
</dbReference>
<evidence type="ECO:0000313" key="6">
    <source>
        <dbReference type="Proteomes" id="UP000324091"/>
    </source>
</evidence>
<dbReference type="GO" id="GO:0008270">
    <property type="term" value="F:zinc ion binding"/>
    <property type="evidence" value="ECO:0007669"/>
    <property type="project" value="UniProtKB-KW"/>
</dbReference>
<sequence>MSLDRLILTYLHLLRRFLCSLLRTCCNIFFTIYKSYGDGGGAKRQHAAAGRLALQCGRKQKETKEKKLIFGSWNIRTLLDRDTTERPQRRTALIAKELARYRIDIAALSETRFAEEGLICEPDGGYTFFWKGKAENEDRIHGVGFAIRSTLLRLMSDLPTGINERLMKLRFRISKSRPATVISAYAHTLTSSDEDKEAFYENLDSVIKSTPSSDKLVLLGDFNARIGCDSETWKGVMGPHGVGKLNNNGMLLLTMCAENGLTVTNTLFRLANKYKTSWMHPRSKQWHLIDYVIVRRRDIQDVKITRAMRGAECWTDHRLIRAILALCIAPTQRKRAKLIRAKFDTKRLQDPVKREAFQQHLDDALTAHGPLTGDPNDKWTQYRKMVTESAKAILGPKQRNHQDWFDENNEAISKLLDKKRQAFIELQNDINSTSKKDRFKQLQQTAQKELREMQDSWWDRKAEEVQNHAESNNAKEFYSSLKAVYGPAKPSITPLLSADGSTLLKDKANVIECWREHFSTLLNRPSTVDPAALNSIPQKPVVDDLDLPPSLDEVMKAIKQTSSGKAAGGDNIPAELHKAAGPGALGAFHNILTSIWEEENMPQDFKDATVVSIFKKGNKADCGNYRGISLLSIAGKILARVILNRLISLVSEEALPETQCGFRPGRSTIDMVFTIRQIQEKCIEQHKDLFAVFIDLTKAFDTVNREALWSALSKLGCPRKFTNLIRLFHDGMQGLVLSNGDTSAPFDISNGVKQGCVLAPVLFNLFFTCVLNHALRDLDRGIYLRYRLDGSLFDLRRLNARTKTIERLVHDALFADDCALMAHTEPDLQIIVDRFAEAARLFGLMISLSKTEVMHQPAPGTSAPPPNVSIEGTELKVVEQFKYLGSTISCDGSLDKEIAQRISKASQSLGRLRTRVINNKNIKLETKIKVYKAVVLTSLLYGCETWTTYRKYIKQLERFHMRSLRSIMHIKWQDRVTNLAVLDRAGLVSIETMIMKAQLRWSGHLIRMDSTRLPRQVFYGVLSQGQRNTGRPKKRYKDCIKDSLKYCGIPPAQLEAQAQNRVGWCAAVKKGCKSFEDHRRGKVAAARQRRKEAATAPPTASFPCPNCPRVCGSRIGLISHLRSHQR</sequence>
<reference evidence="5 6" key="1">
    <citation type="submission" date="2019-04" db="EMBL/GenBank/DDBJ databases">
        <title>Chromosome genome assembly for Takifugu flavidus.</title>
        <authorList>
            <person name="Xiao S."/>
        </authorList>
    </citation>
    <scope>NUCLEOTIDE SEQUENCE [LARGE SCALE GENOMIC DNA]</scope>
    <source>
        <strain evidence="5">HTHZ2018</strain>
        <tissue evidence="5">Muscle</tissue>
    </source>
</reference>
<keyword evidence="5" id="KW-0548">Nucleotidyltransferase</keyword>
<dbReference type="PANTHER" id="PTHR47027:SF30">
    <property type="entry name" value="THAP-TYPE DOMAIN-CONTAINING PROTEIN"/>
    <property type="match status" value="1"/>
</dbReference>
<name>A0A5C6MGV7_9TELE</name>
<keyword evidence="2" id="KW-0732">Signal</keyword>
<gene>
    <name evidence="5" type="ORF">D4764_0104360</name>
</gene>
<keyword evidence="6" id="KW-1185">Reference proteome</keyword>
<dbReference type="GO" id="GO:0003964">
    <property type="term" value="F:RNA-directed DNA polymerase activity"/>
    <property type="evidence" value="ECO:0007669"/>
    <property type="project" value="UniProtKB-KW"/>
</dbReference>
<evidence type="ECO:0000256" key="2">
    <source>
        <dbReference type="SAM" id="SignalP"/>
    </source>
</evidence>
<dbReference type="Pfam" id="PF00078">
    <property type="entry name" value="RVT_1"/>
    <property type="match status" value="1"/>
</dbReference>
<dbReference type="InterPro" id="IPR043502">
    <property type="entry name" value="DNA/RNA_pol_sf"/>
</dbReference>
<feature type="domain" description="C2H2-type" evidence="3">
    <location>
        <begin position="1102"/>
        <end position="1126"/>
    </location>
</feature>
<dbReference type="SUPFAM" id="SSF56219">
    <property type="entry name" value="DNase I-like"/>
    <property type="match status" value="1"/>
</dbReference>
<comment type="caution">
    <text evidence="5">The sequence shown here is derived from an EMBL/GenBank/DDBJ whole genome shotgun (WGS) entry which is preliminary data.</text>
</comment>
<proteinExistence type="predicted"/>
<feature type="chain" id="PRO_5022899202" evidence="2">
    <location>
        <begin position="20"/>
        <end position="1126"/>
    </location>
</feature>
<evidence type="ECO:0000259" key="4">
    <source>
        <dbReference type="PROSITE" id="PS50878"/>
    </source>
</evidence>
<feature type="domain" description="Reverse transcriptase" evidence="4">
    <location>
        <begin position="594"/>
        <end position="888"/>
    </location>
</feature>
<dbReference type="EMBL" id="RHFK02000297">
    <property type="protein sequence ID" value="TWW54312.1"/>
    <property type="molecule type" value="Genomic_DNA"/>
</dbReference>